<name>A0A974NR18_PERPY</name>
<proteinExistence type="predicted"/>
<sequence length="123" mass="13824">MITISSSEQLIKAKEALDSSKLAHPLTFEKLIHIINLTRTLQFKYHYMGSLLMNEDSSQYYPSLVPASVLDLYQQEIQKFKDMPDSAEVLKLFAAYQSIGYAKLSLLILGKSPESLLGALVIK</sequence>
<protein>
    <submittedName>
        <fullName evidence="1">Uncharacterized protein</fullName>
    </submittedName>
</protein>
<keyword evidence="2" id="KW-1185">Reference proteome</keyword>
<evidence type="ECO:0000313" key="2">
    <source>
        <dbReference type="Proteomes" id="UP000595254"/>
    </source>
</evidence>
<reference evidence="1 2" key="1">
    <citation type="submission" date="2021-01" db="EMBL/GenBank/DDBJ databases">
        <title>FDA dAtabase for Regulatory Grade micrObial Sequences (FDA-ARGOS): Supporting development and validation of Infectious Disease Dx tests.</title>
        <authorList>
            <person name="Nelson B."/>
            <person name="Plummer A."/>
            <person name="Tallon L."/>
            <person name="Sadzewicz L."/>
            <person name="Zhao X."/>
            <person name="Boylan J."/>
            <person name="Ott S."/>
            <person name="Bowen H."/>
            <person name="Vavikolanu K."/>
            <person name="Mehta A."/>
            <person name="Aluvathingal J."/>
            <person name="Nadendla S."/>
            <person name="Myers T."/>
            <person name="Yan Y."/>
            <person name="Sichtig H."/>
        </authorList>
    </citation>
    <scope>NUCLEOTIDE SEQUENCE [LARGE SCALE GENOMIC DNA]</scope>
    <source>
        <strain evidence="1 2">FDAARGOS_1161</strain>
    </source>
</reference>
<organism evidence="1 2">
    <name type="scientific">Peribacillus psychrosaccharolyticus</name>
    <name type="common">Bacillus psychrosaccharolyticus</name>
    <dbReference type="NCBI Taxonomy" id="1407"/>
    <lineage>
        <taxon>Bacteria</taxon>
        <taxon>Bacillati</taxon>
        <taxon>Bacillota</taxon>
        <taxon>Bacilli</taxon>
        <taxon>Bacillales</taxon>
        <taxon>Bacillaceae</taxon>
        <taxon>Peribacillus</taxon>
    </lineage>
</organism>
<gene>
    <name evidence="1" type="ORF">I6J18_10955</name>
</gene>
<dbReference type="AlphaFoldDB" id="A0A974NR18"/>
<dbReference type="EMBL" id="CP068053">
    <property type="protein sequence ID" value="QQT02298.1"/>
    <property type="molecule type" value="Genomic_DNA"/>
</dbReference>
<evidence type="ECO:0000313" key="1">
    <source>
        <dbReference type="EMBL" id="QQT02298.1"/>
    </source>
</evidence>
<dbReference type="RefSeq" id="WP_040373966.1">
    <property type="nucleotide sequence ID" value="NZ_CP068053.1"/>
</dbReference>
<accession>A0A974NR18</accession>
<dbReference type="KEGG" id="ppsr:I6J18_10955"/>
<dbReference type="Proteomes" id="UP000595254">
    <property type="component" value="Chromosome"/>
</dbReference>